<sequence>MFVSLITRSSPPYCTRVTKDSSYSSIARFDYAIAYIEQGQTEAYQQLFCVNPAAVNKAVTTVCDWSAPPQVHFLLGDEYVHVVRQDPTGRFRGNAEILTYQFCGHRLNVSSTRSIPDVKVTAFTPDTAKGVTVFEYGIHLEGEKATFAMTGMIPALTQIYTVNATPSHPGYENKLSFIKVEYDSPMSPVEISFTPNTAVLVFYVRFPFTDIPFGIVGYSLKVKPEKTLRSKKKCLCPRRTMKD</sequence>
<evidence type="ECO:0000313" key="2">
    <source>
        <dbReference type="Proteomes" id="UP001231518"/>
    </source>
</evidence>
<dbReference type="Proteomes" id="UP001231518">
    <property type="component" value="Chromosome 20"/>
</dbReference>
<evidence type="ECO:0000313" key="1">
    <source>
        <dbReference type="EMBL" id="KAJ8723925.1"/>
    </source>
</evidence>
<protein>
    <submittedName>
        <fullName evidence="1">Uncharacterized protein</fullName>
    </submittedName>
</protein>
<proteinExistence type="predicted"/>
<gene>
    <name evidence="1" type="ORF">PYW07_007905</name>
</gene>
<reference evidence="1" key="1">
    <citation type="submission" date="2023-03" db="EMBL/GenBank/DDBJ databases">
        <title>Chromosome-level genomes of two armyworms, Mythimna separata and Mythimna loreyi, provide insights into the biosynthesis and reception of sex pheromones.</title>
        <authorList>
            <person name="Zhao H."/>
        </authorList>
    </citation>
    <scope>NUCLEOTIDE SEQUENCE</scope>
    <source>
        <strain evidence="1">BeijingLab</strain>
        <tissue evidence="1">Pupa</tissue>
    </source>
</reference>
<name>A0AAD7YP89_MYTSE</name>
<organism evidence="1 2">
    <name type="scientific">Mythimna separata</name>
    <name type="common">Oriental armyworm</name>
    <name type="synonym">Pseudaletia separata</name>
    <dbReference type="NCBI Taxonomy" id="271217"/>
    <lineage>
        <taxon>Eukaryota</taxon>
        <taxon>Metazoa</taxon>
        <taxon>Ecdysozoa</taxon>
        <taxon>Arthropoda</taxon>
        <taxon>Hexapoda</taxon>
        <taxon>Insecta</taxon>
        <taxon>Pterygota</taxon>
        <taxon>Neoptera</taxon>
        <taxon>Endopterygota</taxon>
        <taxon>Lepidoptera</taxon>
        <taxon>Glossata</taxon>
        <taxon>Ditrysia</taxon>
        <taxon>Noctuoidea</taxon>
        <taxon>Noctuidae</taxon>
        <taxon>Noctuinae</taxon>
        <taxon>Hadenini</taxon>
        <taxon>Mythimna</taxon>
    </lineage>
</organism>
<keyword evidence="2" id="KW-1185">Reference proteome</keyword>
<accession>A0AAD7YP89</accession>
<comment type="caution">
    <text evidence="1">The sequence shown here is derived from an EMBL/GenBank/DDBJ whole genome shotgun (WGS) entry which is preliminary data.</text>
</comment>
<dbReference type="EMBL" id="JARGEI010000011">
    <property type="protein sequence ID" value="KAJ8723925.1"/>
    <property type="molecule type" value="Genomic_DNA"/>
</dbReference>
<dbReference type="AlphaFoldDB" id="A0AAD7YP89"/>